<feature type="transmembrane region" description="Helical" evidence="1">
    <location>
        <begin position="626"/>
        <end position="651"/>
    </location>
</feature>
<dbReference type="InterPro" id="IPR007111">
    <property type="entry name" value="NACHT_NTPase"/>
</dbReference>
<feature type="transmembrane region" description="Helical" evidence="1">
    <location>
        <begin position="542"/>
        <end position="560"/>
    </location>
</feature>
<dbReference type="PROSITE" id="PS50837">
    <property type="entry name" value="NACHT"/>
    <property type="match status" value="1"/>
</dbReference>
<organism evidence="3 4">
    <name type="scientific">Paractinoplanes ovalisporus</name>
    <dbReference type="NCBI Taxonomy" id="2810368"/>
    <lineage>
        <taxon>Bacteria</taxon>
        <taxon>Bacillati</taxon>
        <taxon>Actinomycetota</taxon>
        <taxon>Actinomycetes</taxon>
        <taxon>Micromonosporales</taxon>
        <taxon>Micromonosporaceae</taxon>
        <taxon>Paractinoplanes</taxon>
    </lineage>
</organism>
<keyword evidence="1" id="KW-0472">Membrane</keyword>
<evidence type="ECO:0000256" key="1">
    <source>
        <dbReference type="SAM" id="Phobius"/>
    </source>
</evidence>
<feature type="transmembrane region" description="Helical" evidence="1">
    <location>
        <begin position="40"/>
        <end position="62"/>
    </location>
</feature>
<dbReference type="Proteomes" id="UP000632138">
    <property type="component" value="Unassembled WGS sequence"/>
</dbReference>
<protein>
    <submittedName>
        <fullName evidence="3">NACHT domain-containing protein</fullName>
    </submittedName>
</protein>
<accession>A0ABS2A7K4</accession>
<feature type="transmembrane region" description="Helical" evidence="1">
    <location>
        <begin position="487"/>
        <end position="513"/>
    </location>
</feature>
<gene>
    <name evidence="3" type="ORF">JIG36_09610</name>
</gene>
<dbReference type="SUPFAM" id="SSF52540">
    <property type="entry name" value="P-loop containing nucleoside triphosphate hydrolases"/>
    <property type="match status" value="1"/>
</dbReference>
<evidence type="ECO:0000313" key="4">
    <source>
        <dbReference type="Proteomes" id="UP000632138"/>
    </source>
</evidence>
<keyword evidence="1" id="KW-1133">Transmembrane helix</keyword>
<dbReference type="EMBL" id="JAENHP010000002">
    <property type="protein sequence ID" value="MBM2615811.1"/>
    <property type="molecule type" value="Genomic_DNA"/>
</dbReference>
<feature type="transmembrane region" description="Helical" evidence="1">
    <location>
        <begin position="572"/>
        <end position="596"/>
    </location>
</feature>
<keyword evidence="1" id="KW-0812">Transmembrane</keyword>
<proteinExistence type="predicted"/>
<dbReference type="InterPro" id="IPR027417">
    <property type="entry name" value="P-loop_NTPase"/>
</dbReference>
<comment type="caution">
    <text evidence="3">The sequence shown here is derived from an EMBL/GenBank/DDBJ whole genome shotgun (WGS) entry which is preliminary data.</text>
</comment>
<reference evidence="3 4" key="1">
    <citation type="submission" date="2021-01" db="EMBL/GenBank/DDBJ databases">
        <title>Actinoplanes sp. nov. LDG1-06 isolated from lichen.</title>
        <authorList>
            <person name="Saeng-In P."/>
            <person name="Phongsopitanun W."/>
            <person name="Kanchanasin P."/>
            <person name="Yuki M."/>
            <person name="Kudo T."/>
            <person name="Ohkuma M."/>
            <person name="Tanasupawat S."/>
        </authorList>
    </citation>
    <scope>NUCLEOTIDE SEQUENCE [LARGE SCALE GENOMIC DNA]</scope>
    <source>
        <strain evidence="3 4">LDG1-06</strain>
    </source>
</reference>
<sequence length="744" mass="81306">MSKVTIRRLRVSLYWLACAALLFALGRVAAQHGLGWADQAASVCSLIVALVTLAMTFAQMLWSRGTGSTPAEIGETQALEELAVTLRRQWADEERLRRIHDPRPLPVSWDVIDAPADLTGSFTEVGTVFARIPTRRLIILGQAGAGKSVLVTRLARDLLARRAPGDPVPVILPMATWKERTTVEEWLTDQLIRRHPGLGAEVNLSSGGQTSLAVTLLTNGRVLPILDGFDELPADVRRRALEAVNSYGSDQPLVLTSRPDEFTEAVAAAGRSISGAARVELRSLHLPDVYAYLNEAAHPARWRPVVNRLQWEPAGRLADAMTNPLFLWLARTIHEAPGVDPARLVRMDDEGVDLEGYLLDAFVPTVYGTDAGRAQRRLAFLAAHVEHTRTTELAWWRLPRALNGWYGVSSGLRAALRGAAVAAFLIWLLSHGGFWQQGRYVEPAEETSFPATLYEGPVGAPLAPLMKRFFDWDTGFHRWIGSIADHLLPFLSTVTIAGAVVLFALFAAVSAAVQGPGGIGEQPPKEIRQWSPRHLPAALGDLLGLLFMVALLAGLAWLVAGPSTRATYRTTLVALTSVPLWIWTLMALALITMGAWPEIKPVDVTRTADPPEALRLDRRAFLTTRLILTVQLTILVWALCGPAVTGFFLAYAAGSLALRSLAGSPSVLDPGEASQVYADARFWLAASGRLPWRTMAFLSDAHRRGVLRQNGSIYQFRHLSLQETLAAKHSGQRDNRSRARAGAR</sequence>
<dbReference type="Pfam" id="PF05729">
    <property type="entry name" value="NACHT"/>
    <property type="match status" value="1"/>
</dbReference>
<dbReference type="RefSeq" id="WP_203375663.1">
    <property type="nucleotide sequence ID" value="NZ_JAENHP010000002.1"/>
</dbReference>
<dbReference type="Gene3D" id="3.40.50.300">
    <property type="entry name" value="P-loop containing nucleotide triphosphate hydrolases"/>
    <property type="match status" value="1"/>
</dbReference>
<feature type="domain" description="NACHT" evidence="2">
    <location>
        <begin position="135"/>
        <end position="235"/>
    </location>
</feature>
<evidence type="ECO:0000313" key="3">
    <source>
        <dbReference type="EMBL" id="MBM2615811.1"/>
    </source>
</evidence>
<evidence type="ECO:0000259" key="2">
    <source>
        <dbReference type="PROSITE" id="PS50837"/>
    </source>
</evidence>
<name>A0ABS2A7K4_9ACTN</name>
<keyword evidence="4" id="KW-1185">Reference proteome</keyword>